<dbReference type="InterPro" id="IPR000740">
    <property type="entry name" value="GrpE"/>
</dbReference>
<keyword evidence="2 3" id="KW-0143">Chaperone</keyword>
<keyword evidence="3" id="KW-0963">Cytoplasm</keyword>
<dbReference type="Proteomes" id="UP000033996">
    <property type="component" value="Unassembled WGS sequence"/>
</dbReference>
<evidence type="ECO:0000256" key="4">
    <source>
        <dbReference type="RuleBase" id="RU004478"/>
    </source>
</evidence>
<dbReference type="EMBL" id="LBWL01000026">
    <property type="protein sequence ID" value="KKR07376.1"/>
    <property type="molecule type" value="Genomic_DNA"/>
</dbReference>
<dbReference type="InterPro" id="IPR013805">
    <property type="entry name" value="GrpE_CC"/>
</dbReference>
<comment type="subcellular location">
    <subcellularLocation>
        <location evidence="3">Cytoplasm</location>
    </subcellularLocation>
</comment>
<dbReference type="GO" id="GO:0000774">
    <property type="term" value="F:adenyl-nucleotide exchange factor activity"/>
    <property type="evidence" value="ECO:0007669"/>
    <property type="project" value="InterPro"/>
</dbReference>
<evidence type="ECO:0000256" key="5">
    <source>
        <dbReference type="SAM" id="MobiDB-lite"/>
    </source>
</evidence>
<comment type="similarity">
    <text evidence="1 3 4">Belongs to the GrpE family.</text>
</comment>
<dbReference type="InterPro" id="IPR009012">
    <property type="entry name" value="GrpE_head"/>
</dbReference>
<feature type="region of interest" description="Disordered" evidence="5">
    <location>
        <begin position="1"/>
        <end position="24"/>
    </location>
</feature>
<dbReference type="GO" id="GO:0042803">
    <property type="term" value="F:protein homodimerization activity"/>
    <property type="evidence" value="ECO:0007669"/>
    <property type="project" value="InterPro"/>
</dbReference>
<comment type="subunit">
    <text evidence="3">Homodimer.</text>
</comment>
<evidence type="ECO:0000256" key="3">
    <source>
        <dbReference type="HAMAP-Rule" id="MF_01151"/>
    </source>
</evidence>
<dbReference type="AlphaFoldDB" id="A0A837HRT7"/>
<accession>A0A837HRT7</accession>
<dbReference type="GO" id="GO:0005737">
    <property type="term" value="C:cytoplasm"/>
    <property type="evidence" value="ECO:0007669"/>
    <property type="project" value="UniProtKB-SubCell"/>
</dbReference>
<dbReference type="CDD" id="cd00446">
    <property type="entry name" value="GrpE"/>
    <property type="match status" value="1"/>
</dbReference>
<comment type="function">
    <text evidence="3">Participates actively in the response to hyperosmotic and heat shock by preventing the aggregation of stress-denatured proteins, in association with DnaK and GrpE. It is the nucleotide exchange factor for DnaK and may function as a thermosensor. Unfolded proteins bind initially to DnaJ; upon interaction with the DnaJ-bound protein, DnaK hydrolyzes its bound ATP, resulting in the formation of a stable complex. GrpE releases ADP from DnaK; ATP binding to DnaK triggers the release of the substrate protein, thus completing the reaction cycle. Several rounds of ATP-dependent interactions between DnaJ, DnaK and GrpE are required for fully efficient folding.</text>
</comment>
<dbReference type="Pfam" id="PF01025">
    <property type="entry name" value="GrpE"/>
    <property type="match status" value="1"/>
</dbReference>
<dbReference type="GO" id="GO:0051087">
    <property type="term" value="F:protein-folding chaperone binding"/>
    <property type="evidence" value="ECO:0007669"/>
    <property type="project" value="InterPro"/>
</dbReference>
<evidence type="ECO:0000256" key="1">
    <source>
        <dbReference type="ARBA" id="ARBA00009054"/>
    </source>
</evidence>
<reference evidence="6 7" key="1">
    <citation type="journal article" date="2015" name="Nature">
        <title>rRNA introns, odd ribosomes, and small enigmatic genomes across a large radiation of phyla.</title>
        <authorList>
            <person name="Brown C.T."/>
            <person name="Hug L.A."/>
            <person name="Thomas B.C."/>
            <person name="Sharon I."/>
            <person name="Castelle C.J."/>
            <person name="Singh A."/>
            <person name="Wilkins M.J."/>
            <person name="Williams K.H."/>
            <person name="Banfield J.F."/>
        </authorList>
    </citation>
    <scope>NUCLEOTIDE SEQUENCE [LARGE SCALE GENOMIC DNA]</scope>
</reference>
<dbReference type="PANTHER" id="PTHR21237:SF23">
    <property type="entry name" value="GRPE PROTEIN HOMOLOG, MITOCHONDRIAL"/>
    <property type="match status" value="1"/>
</dbReference>
<dbReference type="Gene3D" id="2.30.22.10">
    <property type="entry name" value="Head domain of nucleotide exchange factor GrpE"/>
    <property type="match status" value="1"/>
</dbReference>
<evidence type="ECO:0000313" key="6">
    <source>
        <dbReference type="EMBL" id="KKR07376.1"/>
    </source>
</evidence>
<protein>
    <recommendedName>
        <fullName evidence="3">Protein GrpE</fullName>
    </recommendedName>
    <alternativeName>
        <fullName evidence="3">HSP-70 cofactor</fullName>
    </alternativeName>
</protein>
<dbReference type="GO" id="GO:0006457">
    <property type="term" value="P:protein folding"/>
    <property type="evidence" value="ECO:0007669"/>
    <property type="project" value="InterPro"/>
</dbReference>
<dbReference type="SUPFAM" id="SSF51064">
    <property type="entry name" value="Head domain of nucleotide exchange factor GrpE"/>
    <property type="match status" value="1"/>
</dbReference>
<sequence>MDKDQDKNTNNNATVSDTSDVQKQTDEYLNSWKRERADFINYKKDEARRVEEIVKYANEGLALEIIDVLDGLEIAMNQVPQEIKDKHPVWLEGITNAINKFQAVLGKYDITRIDMKDAKFNPGFHEALEIEPEGERLEEVRAGYMLGDKVFRPTRVKIVK</sequence>
<dbReference type="SUPFAM" id="SSF58014">
    <property type="entry name" value="Coiled-coil domain of nucleotide exchange factor GrpE"/>
    <property type="match status" value="1"/>
</dbReference>
<dbReference type="PRINTS" id="PR00773">
    <property type="entry name" value="GRPEPROTEIN"/>
</dbReference>
<comment type="caution">
    <text evidence="6">The sequence shown here is derived from an EMBL/GenBank/DDBJ whole genome shotgun (WGS) entry which is preliminary data.</text>
</comment>
<dbReference type="HAMAP" id="MF_01151">
    <property type="entry name" value="GrpE"/>
    <property type="match status" value="1"/>
</dbReference>
<gene>
    <name evidence="3" type="primary">grpE</name>
    <name evidence="6" type="ORF">UT35_C0026G0002</name>
</gene>
<evidence type="ECO:0000313" key="7">
    <source>
        <dbReference type="Proteomes" id="UP000033996"/>
    </source>
</evidence>
<keyword evidence="3" id="KW-0346">Stress response</keyword>
<evidence type="ECO:0000256" key="2">
    <source>
        <dbReference type="ARBA" id="ARBA00023186"/>
    </source>
</evidence>
<dbReference type="Gene3D" id="3.90.20.20">
    <property type="match status" value="1"/>
</dbReference>
<proteinExistence type="inferred from homology"/>
<dbReference type="PANTHER" id="PTHR21237">
    <property type="entry name" value="GRPE PROTEIN"/>
    <property type="match status" value="1"/>
</dbReference>
<organism evidence="6 7">
    <name type="scientific">Candidatus Yanofskybacteria bacterium GW2011_GWD1_39_16</name>
    <dbReference type="NCBI Taxonomy" id="1619030"/>
    <lineage>
        <taxon>Bacteria</taxon>
        <taxon>Candidatus Yanofskyibacteriota</taxon>
    </lineage>
</organism>
<dbReference type="GO" id="GO:0051082">
    <property type="term" value="F:unfolded protein binding"/>
    <property type="evidence" value="ECO:0007669"/>
    <property type="project" value="TreeGrafter"/>
</dbReference>
<name>A0A837HRT7_9BACT</name>
<feature type="compositionally biased region" description="Polar residues" evidence="5">
    <location>
        <begin position="8"/>
        <end position="22"/>
    </location>
</feature>